<name>A0AAV5L013_9ROSI</name>
<evidence type="ECO:0000313" key="1">
    <source>
        <dbReference type="EMBL" id="GKV30437.1"/>
    </source>
</evidence>
<evidence type="ECO:0000313" key="2">
    <source>
        <dbReference type="Proteomes" id="UP001054252"/>
    </source>
</evidence>
<organism evidence="1 2">
    <name type="scientific">Rubroshorea leprosula</name>
    <dbReference type="NCBI Taxonomy" id="152421"/>
    <lineage>
        <taxon>Eukaryota</taxon>
        <taxon>Viridiplantae</taxon>
        <taxon>Streptophyta</taxon>
        <taxon>Embryophyta</taxon>
        <taxon>Tracheophyta</taxon>
        <taxon>Spermatophyta</taxon>
        <taxon>Magnoliopsida</taxon>
        <taxon>eudicotyledons</taxon>
        <taxon>Gunneridae</taxon>
        <taxon>Pentapetalae</taxon>
        <taxon>rosids</taxon>
        <taxon>malvids</taxon>
        <taxon>Malvales</taxon>
        <taxon>Dipterocarpaceae</taxon>
        <taxon>Rubroshorea</taxon>
    </lineage>
</organism>
<reference evidence="1 2" key="1">
    <citation type="journal article" date="2021" name="Commun. Biol.">
        <title>The genome of Shorea leprosula (Dipterocarpaceae) highlights the ecological relevance of drought in aseasonal tropical rainforests.</title>
        <authorList>
            <person name="Ng K.K.S."/>
            <person name="Kobayashi M.J."/>
            <person name="Fawcett J.A."/>
            <person name="Hatakeyama M."/>
            <person name="Paape T."/>
            <person name="Ng C.H."/>
            <person name="Ang C.C."/>
            <person name="Tnah L.H."/>
            <person name="Lee C.T."/>
            <person name="Nishiyama T."/>
            <person name="Sese J."/>
            <person name="O'Brien M.J."/>
            <person name="Copetti D."/>
            <person name="Mohd Noor M.I."/>
            <person name="Ong R.C."/>
            <person name="Putra M."/>
            <person name="Sireger I.Z."/>
            <person name="Indrioko S."/>
            <person name="Kosugi Y."/>
            <person name="Izuno A."/>
            <person name="Isagi Y."/>
            <person name="Lee S.L."/>
            <person name="Shimizu K.K."/>
        </authorList>
    </citation>
    <scope>NUCLEOTIDE SEQUENCE [LARGE SCALE GENOMIC DNA]</scope>
    <source>
        <strain evidence="1">214</strain>
    </source>
</reference>
<accession>A0AAV5L013</accession>
<dbReference type="AlphaFoldDB" id="A0AAV5L013"/>
<dbReference type="EMBL" id="BPVZ01000086">
    <property type="protein sequence ID" value="GKV30437.1"/>
    <property type="molecule type" value="Genomic_DNA"/>
</dbReference>
<keyword evidence="2" id="KW-1185">Reference proteome</keyword>
<dbReference type="SUPFAM" id="SSF53756">
    <property type="entry name" value="UDP-Glycosyltransferase/glycogen phosphorylase"/>
    <property type="match status" value="1"/>
</dbReference>
<dbReference type="Proteomes" id="UP001054252">
    <property type="component" value="Unassembled WGS sequence"/>
</dbReference>
<sequence length="66" mass="7440">MKREDIKKAVDMVMDEGEEGQERRKKSRQLADMAKKALEKGGSSYLNISLLIEDIKQQATSNLITA</sequence>
<dbReference type="Gene3D" id="3.40.50.2000">
    <property type="entry name" value="Glycogen Phosphorylase B"/>
    <property type="match status" value="2"/>
</dbReference>
<proteinExistence type="predicted"/>
<gene>
    <name evidence="1" type="ORF">SLEP1_g39245</name>
</gene>
<protein>
    <submittedName>
        <fullName evidence="1">Uncharacterized protein</fullName>
    </submittedName>
</protein>
<comment type="caution">
    <text evidence="1">The sequence shown here is derived from an EMBL/GenBank/DDBJ whole genome shotgun (WGS) entry which is preliminary data.</text>
</comment>